<dbReference type="PANTHER" id="PTHR31672:SF13">
    <property type="entry name" value="F-BOX PROTEIN CPR30-LIKE"/>
    <property type="match status" value="1"/>
</dbReference>
<dbReference type="SUPFAM" id="SSF50965">
    <property type="entry name" value="Galactose oxidase, central domain"/>
    <property type="match status" value="1"/>
</dbReference>
<evidence type="ECO:0000313" key="2">
    <source>
        <dbReference type="EMBL" id="TVU05404.1"/>
    </source>
</evidence>
<dbReference type="InterPro" id="IPR011043">
    <property type="entry name" value="Gal_Oxase/kelch_b-propeller"/>
</dbReference>
<dbReference type="SMART" id="SM00256">
    <property type="entry name" value="FBOX"/>
    <property type="match status" value="1"/>
</dbReference>
<dbReference type="NCBIfam" id="TIGR01640">
    <property type="entry name" value="F_box_assoc_1"/>
    <property type="match status" value="1"/>
</dbReference>
<accession>A0A5J9T2A3</accession>
<comment type="caution">
    <text evidence="2">The sequence shown here is derived from an EMBL/GenBank/DDBJ whole genome shotgun (WGS) entry which is preliminary data.</text>
</comment>
<evidence type="ECO:0000313" key="3">
    <source>
        <dbReference type="Proteomes" id="UP000324897"/>
    </source>
</evidence>
<proteinExistence type="predicted"/>
<feature type="domain" description="F-box" evidence="1">
    <location>
        <begin position="9"/>
        <end position="49"/>
    </location>
</feature>
<dbReference type="SUPFAM" id="SSF81383">
    <property type="entry name" value="F-box domain"/>
    <property type="match status" value="1"/>
</dbReference>
<feature type="non-terminal residue" evidence="2">
    <location>
        <position position="1"/>
    </location>
</feature>
<dbReference type="InterPro" id="IPR013187">
    <property type="entry name" value="F-box-assoc_dom_typ3"/>
</dbReference>
<dbReference type="PANTHER" id="PTHR31672">
    <property type="entry name" value="BNACNNG10540D PROTEIN"/>
    <property type="match status" value="1"/>
</dbReference>
<protein>
    <recommendedName>
        <fullName evidence="1">F-box domain-containing protein</fullName>
    </recommendedName>
</protein>
<dbReference type="InterPro" id="IPR050796">
    <property type="entry name" value="SCF_F-box_component"/>
</dbReference>
<keyword evidence="3" id="KW-1185">Reference proteome</keyword>
<sequence length="288" mass="32238">MDEGWDGAIQPDALVEILLRIPPSARRRLRLVCRHWRDVADERLPARRRVQSKVLAYVTDHYYPCPNPLAYVFDDLTEGRSRELDLRGSDEGSGVYMVGTCNGLICLHGYSDRKITLFNPITGEKLVVEPPPPVVQHQFRCSFTYHPATGLYKIVLVAYEQFDAVEVFTLGGASWRKVPSPGSGGCITFGLVSIDGVMYWVTKDDVMSVMSLDLKDERVAFVTTLPVPVLFLEGNGSIDTWDLTDVGGRLGFVCCPCKPMTTPAEASTHMTPRPRFCPHADMMYMRCK</sequence>
<dbReference type="EMBL" id="RWGY01000051">
    <property type="protein sequence ID" value="TVU05404.1"/>
    <property type="molecule type" value="Genomic_DNA"/>
</dbReference>
<dbReference type="InterPro" id="IPR001810">
    <property type="entry name" value="F-box_dom"/>
</dbReference>
<dbReference type="Proteomes" id="UP000324897">
    <property type="component" value="Unassembled WGS sequence"/>
</dbReference>
<dbReference type="Gramene" id="TVU05404">
    <property type="protein sequence ID" value="TVU05404"/>
    <property type="gene ID" value="EJB05_48565"/>
</dbReference>
<dbReference type="InterPro" id="IPR036047">
    <property type="entry name" value="F-box-like_dom_sf"/>
</dbReference>
<name>A0A5J9T2A3_9POAL</name>
<dbReference type="InterPro" id="IPR017451">
    <property type="entry name" value="F-box-assoc_interact_dom"/>
</dbReference>
<dbReference type="Pfam" id="PF00646">
    <property type="entry name" value="F-box"/>
    <property type="match status" value="1"/>
</dbReference>
<evidence type="ECO:0000259" key="1">
    <source>
        <dbReference type="SMART" id="SM00256"/>
    </source>
</evidence>
<dbReference type="Pfam" id="PF08268">
    <property type="entry name" value="FBA_3"/>
    <property type="match status" value="1"/>
</dbReference>
<gene>
    <name evidence="2" type="ORF">EJB05_48565</name>
</gene>
<dbReference type="OrthoDB" id="604413at2759"/>
<reference evidence="2 3" key="1">
    <citation type="journal article" date="2019" name="Sci. Rep.">
        <title>A high-quality genome of Eragrostis curvula grass provides insights into Poaceae evolution and supports new strategies to enhance forage quality.</title>
        <authorList>
            <person name="Carballo J."/>
            <person name="Santos B.A.C.M."/>
            <person name="Zappacosta D."/>
            <person name="Garbus I."/>
            <person name="Selva J.P."/>
            <person name="Gallo C.A."/>
            <person name="Diaz A."/>
            <person name="Albertini E."/>
            <person name="Caccamo M."/>
            <person name="Echenique V."/>
        </authorList>
    </citation>
    <scope>NUCLEOTIDE SEQUENCE [LARGE SCALE GENOMIC DNA]</scope>
    <source>
        <strain evidence="3">cv. Victoria</strain>
        <tissue evidence="2">Leaf</tissue>
    </source>
</reference>
<dbReference type="Gene3D" id="1.20.1280.50">
    <property type="match status" value="1"/>
</dbReference>
<organism evidence="2 3">
    <name type="scientific">Eragrostis curvula</name>
    <name type="common">weeping love grass</name>
    <dbReference type="NCBI Taxonomy" id="38414"/>
    <lineage>
        <taxon>Eukaryota</taxon>
        <taxon>Viridiplantae</taxon>
        <taxon>Streptophyta</taxon>
        <taxon>Embryophyta</taxon>
        <taxon>Tracheophyta</taxon>
        <taxon>Spermatophyta</taxon>
        <taxon>Magnoliopsida</taxon>
        <taxon>Liliopsida</taxon>
        <taxon>Poales</taxon>
        <taxon>Poaceae</taxon>
        <taxon>PACMAD clade</taxon>
        <taxon>Chloridoideae</taxon>
        <taxon>Eragrostideae</taxon>
        <taxon>Eragrostidinae</taxon>
        <taxon>Eragrostis</taxon>
    </lineage>
</organism>
<dbReference type="AlphaFoldDB" id="A0A5J9T2A3"/>